<comment type="subcellular location">
    <subcellularLocation>
        <location evidence="1">Membrane</location>
        <topology evidence="1">Multi-pass membrane protein</topology>
    </subcellularLocation>
</comment>
<dbReference type="EMBL" id="LUCH01001306">
    <property type="protein sequence ID" value="KAF5403306.1"/>
    <property type="molecule type" value="Genomic_DNA"/>
</dbReference>
<gene>
    <name evidence="6" type="ORF">PHET_03005</name>
</gene>
<evidence type="ECO:0000313" key="7">
    <source>
        <dbReference type="Proteomes" id="UP000748531"/>
    </source>
</evidence>
<keyword evidence="3 5" id="KW-1133">Transmembrane helix</keyword>
<dbReference type="PANTHER" id="PTHR13531">
    <property type="entry name" value="GEO07735P1-RELATED-RELATED"/>
    <property type="match status" value="1"/>
</dbReference>
<evidence type="ECO:0000256" key="4">
    <source>
        <dbReference type="ARBA" id="ARBA00023136"/>
    </source>
</evidence>
<evidence type="ECO:0000256" key="3">
    <source>
        <dbReference type="ARBA" id="ARBA00022989"/>
    </source>
</evidence>
<dbReference type="PANTHER" id="PTHR13531:SF6">
    <property type="entry name" value="TMEM (HUMAN TRANSMEMBRANE PROTEIN) HOMOLOG"/>
    <property type="match status" value="1"/>
</dbReference>
<feature type="transmembrane region" description="Helical" evidence="5">
    <location>
        <begin position="46"/>
        <end position="68"/>
    </location>
</feature>
<dbReference type="Pfam" id="PF09799">
    <property type="entry name" value="Transmemb_17"/>
    <property type="match status" value="1"/>
</dbReference>
<dbReference type="Proteomes" id="UP000748531">
    <property type="component" value="Unassembled WGS sequence"/>
</dbReference>
<evidence type="ECO:0000313" key="6">
    <source>
        <dbReference type="EMBL" id="KAF5403306.1"/>
    </source>
</evidence>
<keyword evidence="4 5" id="KW-0472">Membrane</keyword>
<accession>A0A8J4TKB6</accession>
<protein>
    <submittedName>
        <fullName evidence="6">Putative transmembrane protein 17</fullName>
    </submittedName>
</protein>
<dbReference type="InterPro" id="IPR019184">
    <property type="entry name" value="Uncharacterised_TM-17"/>
</dbReference>
<proteinExistence type="predicted"/>
<dbReference type="GO" id="GO:0035869">
    <property type="term" value="C:ciliary transition zone"/>
    <property type="evidence" value="ECO:0007669"/>
    <property type="project" value="TreeGrafter"/>
</dbReference>
<dbReference type="AlphaFoldDB" id="A0A8J4TKB6"/>
<evidence type="ECO:0000256" key="1">
    <source>
        <dbReference type="ARBA" id="ARBA00004141"/>
    </source>
</evidence>
<dbReference type="GO" id="GO:0016020">
    <property type="term" value="C:membrane"/>
    <property type="evidence" value="ECO:0007669"/>
    <property type="project" value="UniProtKB-SubCell"/>
</dbReference>
<sequence>MSKNVRHLMKSLADYVFPVGQKDIERYKSQQKRTGYEYVTNLPFQMLIYFNSFYAPFWIIGTIICLVCEMDHLNYVYRVINIAIFSLYAALEGPRLYLAFSGNLMELVPELVGSWLITLLIELPIIVFLLFNTQMIISPFERAIHIVEFTFVMSETILGFFVIKLMVRHQALKFHIHLQTKKYVNDRRTT</sequence>
<keyword evidence="2 5" id="KW-0812">Transmembrane</keyword>
<feature type="transmembrane region" description="Helical" evidence="5">
    <location>
        <begin position="143"/>
        <end position="163"/>
    </location>
</feature>
<comment type="caution">
    <text evidence="6">The sequence shown here is derived from an EMBL/GenBank/DDBJ whole genome shotgun (WGS) entry which is preliminary data.</text>
</comment>
<feature type="transmembrane region" description="Helical" evidence="5">
    <location>
        <begin position="75"/>
        <end position="91"/>
    </location>
</feature>
<dbReference type="GO" id="GO:1905515">
    <property type="term" value="P:non-motile cilium assembly"/>
    <property type="evidence" value="ECO:0007669"/>
    <property type="project" value="TreeGrafter"/>
</dbReference>
<evidence type="ECO:0000256" key="5">
    <source>
        <dbReference type="SAM" id="Phobius"/>
    </source>
</evidence>
<keyword evidence="7" id="KW-1185">Reference proteome</keyword>
<organism evidence="6 7">
    <name type="scientific">Paragonimus heterotremus</name>
    <dbReference type="NCBI Taxonomy" id="100268"/>
    <lineage>
        <taxon>Eukaryota</taxon>
        <taxon>Metazoa</taxon>
        <taxon>Spiralia</taxon>
        <taxon>Lophotrochozoa</taxon>
        <taxon>Platyhelminthes</taxon>
        <taxon>Trematoda</taxon>
        <taxon>Digenea</taxon>
        <taxon>Plagiorchiida</taxon>
        <taxon>Troglotremata</taxon>
        <taxon>Troglotrematidae</taxon>
        <taxon>Paragonimus</taxon>
    </lineage>
</organism>
<feature type="transmembrane region" description="Helical" evidence="5">
    <location>
        <begin position="111"/>
        <end position="131"/>
    </location>
</feature>
<dbReference type="OrthoDB" id="311720at2759"/>
<name>A0A8J4TKB6_9TREM</name>
<reference evidence="6" key="1">
    <citation type="submission" date="2019-05" db="EMBL/GenBank/DDBJ databases">
        <title>Annotation for the trematode Paragonimus heterotremus.</title>
        <authorList>
            <person name="Choi Y.-J."/>
        </authorList>
    </citation>
    <scope>NUCLEOTIDE SEQUENCE</scope>
    <source>
        <strain evidence="6">LC</strain>
    </source>
</reference>
<evidence type="ECO:0000256" key="2">
    <source>
        <dbReference type="ARBA" id="ARBA00022692"/>
    </source>
</evidence>